<organism evidence="1 2">
    <name type="scientific">Mortierella isabellina</name>
    <name type="common">Filamentous fungus</name>
    <name type="synonym">Umbelopsis isabellina</name>
    <dbReference type="NCBI Taxonomy" id="91625"/>
    <lineage>
        <taxon>Eukaryota</taxon>
        <taxon>Fungi</taxon>
        <taxon>Fungi incertae sedis</taxon>
        <taxon>Mucoromycota</taxon>
        <taxon>Mucoromycotina</taxon>
        <taxon>Umbelopsidomycetes</taxon>
        <taxon>Umbelopsidales</taxon>
        <taxon>Umbelopsidaceae</taxon>
        <taxon>Umbelopsis</taxon>
    </lineage>
</organism>
<name>A0A8H7UAE9_MORIS</name>
<reference evidence="1" key="1">
    <citation type="submission" date="2020-12" db="EMBL/GenBank/DDBJ databases">
        <title>Metabolic potential, ecology and presence of endohyphal bacteria is reflected in genomic diversity of Mucoromycotina.</title>
        <authorList>
            <person name="Muszewska A."/>
            <person name="Okrasinska A."/>
            <person name="Steczkiewicz K."/>
            <person name="Drgas O."/>
            <person name="Orlowska M."/>
            <person name="Perlinska-Lenart U."/>
            <person name="Aleksandrzak-Piekarczyk T."/>
            <person name="Szatraj K."/>
            <person name="Zielenkiewicz U."/>
            <person name="Pilsyk S."/>
            <person name="Malc E."/>
            <person name="Mieczkowski P."/>
            <person name="Kruszewska J.S."/>
            <person name="Biernat P."/>
            <person name="Pawlowska J."/>
        </authorList>
    </citation>
    <scope>NUCLEOTIDE SEQUENCE</scope>
    <source>
        <strain evidence="1">WA0000067209</strain>
    </source>
</reference>
<comment type="caution">
    <text evidence="1">The sequence shown here is derived from an EMBL/GenBank/DDBJ whole genome shotgun (WGS) entry which is preliminary data.</text>
</comment>
<accession>A0A8H7UAE9</accession>
<gene>
    <name evidence="1" type="ORF">INT43_004991</name>
</gene>
<dbReference type="Proteomes" id="UP000654370">
    <property type="component" value="Unassembled WGS sequence"/>
</dbReference>
<evidence type="ECO:0000313" key="1">
    <source>
        <dbReference type="EMBL" id="KAG2172449.1"/>
    </source>
</evidence>
<evidence type="ECO:0000313" key="2">
    <source>
        <dbReference type="Proteomes" id="UP000654370"/>
    </source>
</evidence>
<dbReference type="AlphaFoldDB" id="A0A8H7UAE9"/>
<protein>
    <submittedName>
        <fullName evidence="1">Uncharacterized protein</fullName>
    </submittedName>
</protein>
<proteinExistence type="predicted"/>
<sequence>MDLNQRTNTNVKPAGFESLAIPLLKQYNYYFTHPAHLHAQVQPLNVEELSMAQSEIPPRKALALQRHSSAGLKQTEPATNKGLKLSQLDDVIEEKMVRISRTLLATTVLLRKNKAKAGIKKNYQS</sequence>
<dbReference type="OrthoDB" id="2336986at2759"/>
<dbReference type="EMBL" id="JAEPQZ010000017">
    <property type="protein sequence ID" value="KAG2172449.1"/>
    <property type="molecule type" value="Genomic_DNA"/>
</dbReference>
<keyword evidence="2" id="KW-1185">Reference proteome</keyword>